<sequence>MESPKVPNMMTNLIGAINKMQDIFNTLKVTNSIKLPQIVMLGSQSCGKSSVLESIVHRPFLPRGSGIVTRCPLVLQLIEHKGNDAGYDDEVATEWGEFLHLPKRKFTDFDEIRKEIERRTDELAGRNKGICHEPINLKIYSPYVVDLTLVDLPGITKVPVGDQPQDIEAQIKKLIMLYIKNTNSIILSVSAANSDLATSESIKYAKLVDPNGLRTLSVLTKLDLMDKGTDANEILSGKDIHIKLGIIGTVNRSQQDINDNKTINQQIEDEKEFFEKNYNDAAHQNGISYLSKRLSQLLMNHIQDSLPDLKIEVDEKLNQHIKNYELCGQEIKDKNIFIMMIVTEIMKKMSELIDGLNLNMLKDAKNLVGGPKIRKIFDETFGKALKSIKPDKSTSDILQCLLNHGGPRPAVFASESIFEKLVNEQIEKLRNPSMECVQNSHDEMENVISKVVQDQEQLVRFPILGKKIHFHLKQFLKDRLPIAKEQVNELINIELSCINTNHPDFSIENAIKQNKGSENGKTANLLLNLKTEKNAEILFCLVENYFPIVKQTVQDQVPKIIMYKVINHMKNNIQNELLNNLLNETDVNLLQESEENENRRQNAKVMIQALKAAQEAINEIRMQI</sequence>
<reference evidence="6" key="1">
    <citation type="submission" date="2022-01" db="EMBL/GenBank/DDBJ databases">
        <authorList>
            <person name="King R."/>
        </authorList>
    </citation>
    <scope>NUCLEOTIDE SEQUENCE</scope>
</reference>
<dbReference type="GO" id="GO:0005737">
    <property type="term" value="C:cytoplasm"/>
    <property type="evidence" value="ECO:0007669"/>
    <property type="project" value="TreeGrafter"/>
</dbReference>
<dbReference type="PROSITE" id="PS51718">
    <property type="entry name" value="G_DYNAMIN_2"/>
    <property type="match status" value="1"/>
</dbReference>
<keyword evidence="7" id="KW-1185">Reference proteome</keyword>
<evidence type="ECO:0000256" key="2">
    <source>
        <dbReference type="ARBA" id="ARBA00023134"/>
    </source>
</evidence>
<dbReference type="InterPro" id="IPR020850">
    <property type="entry name" value="GED_dom"/>
</dbReference>
<dbReference type="CDD" id="cd08771">
    <property type="entry name" value="DLP_1"/>
    <property type="match status" value="1"/>
</dbReference>
<dbReference type="SMART" id="SM00302">
    <property type="entry name" value="GED"/>
    <property type="match status" value="1"/>
</dbReference>
<dbReference type="PANTHER" id="PTHR11566">
    <property type="entry name" value="DYNAMIN"/>
    <property type="match status" value="1"/>
</dbReference>
<dbReference type="GO" id="GO:0008017">
    <property type="term" value="F:microtubule binding"/>
    <property type="evidence" value="ECO:0007669"/>
    <property type="project" value="TreeGrafter"/>
</dbReference>
<dbReference type="InterPro" id="IPR045063">
    <property type="entry name" value="Dynamin_N"/>
</dbReference>
<dbReference type="GO" id="GO:0003924">
    <property type="term" value="F:GTPase activity"/>
    <property type="evidence" value="ECO:0007669"/>
    <property type="project" value="InterPro"/>
</dbReference>
<dbReference type="InterPro" id="IPR022812">
    <property type="entry name" value="Dynamin"/>
</dbReference>
<dbReference type="Gene3D" id="1.20.120.1240">
    <property type="entry name" value="Dynamin, middle domain"/>
    <property type="match status" value="1"/>
</dbReference>
<dbReference type="InterPro" id="IPR027417">
    <property type="entry name" value="P-loop_NTPase"/>
</dbReference>
<dbReference type="Pfam" id="PF02212">
    <property type="entry name" value="GED"/>
    <property type="match status" value="1"/>
</dbReference>
<dbReference type="InterPro" id="IPR001401">
    <property type="entry name" value="Dynamin_GTPase"/>
</dbReference>
<dbReference type="GO" id="GO:0005525">
    <property type="term" value="F:GTP binding"/>
    <property type="evidence" value="ECO:0007669"/>
    <property type="project" value="UniProtKB-KW"/>
</dbReference>
<dbReference type="InterPro" id="IPR003130">
    <property type="entry name" value="GED"/>
</dbReference>
<dbReference type="GO" id="GO:0005874">
    <property type="term" value="C:microtubule"/>
    <property type="evidence" value="ECO:0007669"/>
    <property type="project" value="TreeGrafter"/>
</dbReference>
<dbReference type="Pfam" id="PF00350">
    <property type="entry name" value="Dynamin_N"/>
    <property type="match status" value="1"/>
</dbReference>
<keyword evidence="1 3" id="KW-0547">Nucleotide-binding</keyword>
<dbReference type="SUPFAM" id="SSF52540">
    <property type="entry name" value="P-loop containing nucleoside triphosphate hydrolases"/>
    <property type="match status" value="1"/>
</dbReference>
<proteinExistence type="inferred from homology"/>
<evidence type="ECO:0000259" key="4">
    <source>
        <dbReference type="PROSITE" id="PS51388"/>
    </source>
</evidence>
<reference evidence="6" key="2">
    <citation type="submission" date="2022-10" db="EMBL/GenBank/DDBJ databases">
        <authorList>
            <consortium name="ENA_rothamsted_submissions"/>
            <consortium name="culmorum"/>
            <person name="King R."/>
        </authorList>
    </citation>
    <scope>NUCLEOTIDE SEQUENCE</scope>
</reference>
<evidence type="ECO:0000313" key="6">
    <source>
        <dbReference type="EMBL" id="CAG9799918.1"/>
    </source>
</evidence>
<dbReference type="InterPro" id="IPR030381">
    <property type="entry name" value="G_DYNAMIN_dom"/>
</dbReference>
<dbReference type="AlphaFoldDB" id="A0A9N9RN53"/>
<dbReference type="InterPro" id="IPR000375">
    <property type="entry name" value="Dynamin_stalk"/>
</dbReference>
<dbReference type="EMBL" id="OU895877">
    <property type="protein sequence ID" value="CAG9799918.1"/>
    <property type="molecule type" value="Genomic_DNA"/>
</dbReference>
<dbReference type="PROSITE" id="PS00410">
    <property type="entry name" value="G_DYNAMIN_1"/>
    <property type="match status" value="1"/>
</dbReference>
<name>A0A9N9RN53_9DIPT</name>
<dbReference type="Gene3D" id="3.40.50.300">
    <property type="entry name" value="P-loop containing nucleotide triphosphate hydrolases"/>
    <property type="match status" value="1"/>
</dbReference>
<dbReference type="InterPro" id="IPR019762">
    <property type="entry name" value="Dynamin_GTPase_CS"/>
</dbReference>
<dbReference type="OrthoDB" id="5061070at2759"/>
<dbReference type="Pfam" id="PF01031">
    <property type="entry name" value="Dynamin_M"/>
    <property type="match status" value="1"/>
</dbReference>
<dbReference type="PROSITE" id="PS51388">
    <property type="entry name" value="GED"/>
    <property type="match status" value="1"/>
</dbReference>
<evidence type="ECO:0000256" key="3">
    <source>
        <dbReference type="RuleBase" id="RU003932"/>
    </source>
</evidence>
<accession>A0A9N9RN53</accession>
<evidence type="ECO:0000259" key="5">
    <source>
        <dbReference type="PROSITE" id="PS51718"/>
    </source>
</evidence>
<dbReference type="SMART" id="SM00053">
    <property type="entry name" value="DYNc"/>
    <property type="match status" value="1"/>
</dbReference>
<organism evidence="6 7">
    <name type="scientific">Chironomus riparius</name>
    <dbReference type="NCBI Taxonomy" id="315576"/>
    <lineage>
        <taxon>Eukaryota</taxon>
        <taxon>Metazoa</taxon>
        <taxon>Ecdysozoa</taxon>
        <taxon>Arthropoda</taxon>
        <taxon>Hexapoda</taxon>
        <taxon>Insecta</taxon>
        <taxon>Pterygota</taxon>
        <taxon>Neoptera</taxon>
        <taxon>Endopterygota</taxon>
        <taxon>Diptera</taxon>
        <taxon>Nematocera</taxon>
        <taxon>Chironomoidea</taxon>
        <taxon>Chironomidae</taxon>
        <taxon>Chironominae</taxon>
        <taxon>Chironomus</taxon>
    </lineage>
</organism>
<evidence type="ECO:0000313" key="7">
    <source>
        <dbReference type="Proteomes" id="UP001153620"/>
    </source>
</evidence>
<dbReference type="Proteomes" id="UP001153620">
    <property type="component" value="Chromosome 1"/>
</dbReference>
<evidence type="ECO:0000256" key="1">
    <source>
        <dbReference type="ARBA" id="ARBA00022741"/>
    </source>
</evidence>
<feature type="domain" description="GED" evidence="4">
    <location>
        <begin position="535"/>
        <end position="624"/>
    </location>
</feature>
<feature type="domain" description="Dynamin-type G" evidence="5">
    <location>
        <begin position="32"/>
        <end position="307"/>
    </location>
</feature>
<comment type="similarity">
    <text evidence="3">Belongs to the TRAFAC class dynamin-like GTPase superfamily. Dynamin/Fzo/YdjA family.</text>
</comment>
<dbReference type="GO" id="GO:0016020">
    <property type="term" value="C:membrane"/>
    <property type="evidence" value="ECO:0007669"/>
    <property type="project" value="TreeGrafter"/>
</dbReference>
<dbReference type="FunFam" id="3.40.50.300:FF:001027">
    <property type="entry name" value="dynamin-related protein 3A"/>
    <property type="match status" value="1"/>
</dbReference>
<gene>
    <name evidence="6" type="ORF">CHIRRI_LOCUS2876</name>
</gene>
<evidence type="ECO:0008006" key="8">
    <source>
        <dbReference type="Google" id="ProtNLM"/>
    </source>
</evidence>
<keyword evidence="2 3" id="KW-0342">GTP-binding</keyword>
<protein>
    <recommendedName>
        <fullName evidence="8">Dynamin GTPase</fullName>
    </recommendedName>
</protein>
<dbReference type="PRINTS" id="PR00195">
    <property type="entry name" value="DYNAMIN"/>
</dbReference>